<dbReference type="AlphaFoldDB" id="A0A0G4FMW0"/>
<feature type="compositionally biased region" description="Polar residues" evidence="1">
    <location>
        <begin position="18"/>
        <end position="32"/>
    </location>
</feature>
<dbReference type="Proteomes" id="UP000041254">
    <property type="component" value="Unassembled WGS sequence"/>
</dbReference>
<reference evidence="2 3" key="1">
    <citation type="submission" date="2014-11" db="EMBL/GenBank/DDBJ databases">
        <authorList>
            <person name="Zhu J."/>
            <person name="Qi W."/>
            <person name="Song R."/>
        </authorList>
    </citation>
    <scope>NUCLEOTIDE SEQUENCE [LARGE SCALE GENOMIC DNA]</scope>
</reference>
<evidence type="ECO:0000313" key="2">
    <source>
        <dbReference type="EMBL" id="CEM15519.1"/>
    </source>
</evidence>
<protein>
    <submittedName>
        <fullName evidence="2">Uncharacterized protein</fullName>
    </submittedName>
</protein>
<evidence type="ECO:0000313" key="3">
    <source>
        <dbReference type="Proteomes" id="UP000041254"/>
    </source>
</evidence>
<proteinExistence type="predicted"/>
<dbReference type="VEuPathDB" id="CryptoDB:Vbra_15771"/>
<keyword evidence="3" id="KW-1185">Reference proteome</keyword>
<dbReference type="EMBL" id="CDMY01000466">
    <property type="protein sequence ID" value="CEM15519.1"/>
    <property type="molecule type" value="Genomic_DNA"/>
</dbReference>
<name>A0A0G4FMW0_VITBC</name>
<organism evidence="2 3">
    <name type="scientific">Vitrella brassicaformis (strain CCMP3155)</name>
    <dbReference type="NCBI Taxonomy" id="1169540"/>
    <lineage>
        <taxon>Eukaryota</taxon>
        <taxon>Sar</taxon>
        <taxon>Alveolata</taxon>
        <taxon>Colpodellida</taxon>
        <taxon>Vitrellaceae</taxon>
        <taxon>Vitrella</taxon>
    </lineage>
</organism>
<feature type="region of interest" description="Disordered" evidence="1">
    <location>
        <begin position="18"/>
        <end position="38"/>
    </location>
</feature>
<dbReference type="PhylomeDB" id="A0A0G4FMW0"/>
<accession>A0A0G4FMW0</accession>
<evidence type="ECO:0000256" key="1">
    <source>
        <dbReference type="SAM" id="MobiDB-lite"/>
    </source>
</evidence>
<sequence length="110" mass="12281">MIDRHVDNNQLDTIMTQSPHTSVEGCTTTASRRNPGGHTHRQLVLTGASHSFVASIYIIGSEYINTVRVQVHTTESAVYDVGGAFKDRFPETTRLARVVLGTNRQVGRWW</sequence>
<dbReference type="InParanoid" id="A0A0G4FMW0"/>
<gene>
    <name evidence="2" type="ORF">Vbra_15771</name>
</gene>